<gene>
    <name evidence="1" type="ORF">AVDCRST_MAG36-1988</name>
</gene>
<dbReference type="AlphaFoldDB" id="A0A6J4M6D5"/>
<dbReference type="InterPro" id="IPR014917">
    <property type="entry name" value="DUF1800"/>
</dbReference>
<evidence type="ECO:0000313" key="1">
    <source>
        <dbReference type="EMBL" id="CAA9351078.1"/>
    </source>
</evidence>
<proteinExistence type="predicted"/>
<name>A0A6J4M6D5_9ACTN</name>
<accession>A0A6J4M6D5</accession>
<dbReference type="EMBL" id="CADCUH010000133">
    <property type="protein sequence ID" value="CAA9351078.1"/>
    <property type="molecule type" value="Genomic_DNA"/>
</dbReference>
<evidence type="ECO:0008006" key="2">
    <source>
        <dbReference type="Google" id="ProtNLM"/>
    </source>
</evidence>
<reference evidence="1" key="1">
    <citation type="submission" date="2020-02" db="EMBL/GenBank/DDBJ databases">
        <authorList>
            <person name="Meier V. D."/>
        </authorList>
    </citation>
    <scope>NUCLEOTIDE SEQUENCE</scope>
    <source>
        <strain evidence="1">AVDCRST_MAG36</strain>
    </source>
</reference>
<dbReference type="Pfam" id="PF08811">
    <property type="entry name" value="DUF1800"/>
    <property type="match status" value="1"/>
</dbReference>
<organism evidence="1">
    <name type="scientific">uncultured Nocardioidaceae bacterium</name>
    <dbReference type="NCBI Taxonomy" id="253824"/>
    <lineage>
        <taxon>Bacteria</taxon>
        <taxon>Bacillati</taxon>
        <taxon>Actinomycetota</taxon>
        <taxon>Actinomycetes</taxon>
        <taxon>Propionibacteriales</taxon>
        <taxon>Nocardioidaceae</taxon>
        <taxon>environmental samples</taxon>
    </lineage>
</organism>
<protein>
    <recommendedName>
        <fullName evidence="2">DUF1800 domain-containing protein</fullName>
    </recommendedName>
</protein>
<sequence>MARYVVAPYEKTMVPTARQLHVVNRLGWGYRRSTFKQLLRAGGETEWFEQQLDPASIVESRKAAAVDDWFPDLHASAADTWAEVRAGRRRHGDVARALAGAALLRRVYSRRPVLEQMVDFWSNHLHVSSRHPQAFTQRPAYDEVVRRHALGRFEDLLVEASLHPAMLIWLDNWQSVRGAPNENHGRELLELHTVGLGAGYTEAMVKDSAKILSGYTVYNAGASAWSGWYDPGKHTTGAVRVLDFRAANDAADGSQLAVDYLRYLARHPATATRIARKLAVRFVSDTPPPALVERVAQAYLASGTDIKETLRALVRSKEFWASAGQKVRTPMDDLVATCRVLGVKAAAPTDDLGFACRVAALPASTMPFEWPRPDGPPDTADVWAAPNRMLASWRMHWALGGGYWPRQDVTYKQPASWLPADRIRFDRFVDHLSRVLLGRPSTPELLEAACTGIDAAPGDVVTRQHAVIRYKMPRLCAVLLDTPAHMTR</sequence>